<keyword evidence="11 12" id="KW-0456">Lyase</keyword>
<evidence type="ECO:0000256" key="6">
    <source>
        <dbReference type="ARBA" id="ARBA00022955"/>
    </source>
</evidence>
<evidence type="ECO:0000256" key="7">
    <source>
        <dbReference type="ARBA" id="ARBA00023011"/>
    </source>
</evidence>
<dbReference type="Pfam" id="PF22700">
    <property type="entry name" value="MVD-like_N"/>
    <property type="match status" value="1"/>
</dbReference>
<sequence>MIAVTCTAPVNIAVIKYWGKRDEKLILPINSSLSGTLNQNDMKTTTTVVASPDFDRDRIWLNGREEDIQSERIQRVLDEIRKRAGDRKEASKEKLSTYKVHIVTVNNFPTAAGLASSASGYCCLVYTLAQVFQVSGDISTIARVGSGSACRSIYGGWVAWDMGNEIDGSDSRARQVADEHHWKEMRVLVLVVNDKKKETSSTAGMQNSVETSKLIQERVKIVPGRMAQMEKSIADRDYETFGQLTMRDSDDFHAVCADTQPPIFYMNETSKRVVDIVKRYNRTCGKTSAAYTFDAGPNPVIYLLEEHVSPLLSILTHFFPSDEKNYVRNVPDVENVLKRELPKGFEDIEKRVDGLKSGPDLRPCLRHRSFCVMRRESLEWNEKYELQRMPEIKYN</sequence>
<dbReference type="SUPFAM" id="SSF54211">
    <property type="entry name" value="Ribosomal protein S5 domain 2-like"/>
    <property type="match status" value="1"/>
</dbReference>
<keyword evidence="17" id="KW-1185">Reference proteome</keyword>
<dbReference type="EMBL" id="MDYQ01000142">
    <property type="protein sequence ID" value="PRP80666.1"/>
    <property type="molecule type" value="Genomic_DNA"/>
</dbReference>
<protein>
    <recommendedName>
        <fullName evidence="2 12">Diphosphomevalonate decarboxylase</fullName>
        <ecNumber evidence="2 12">4.1.1.33</ecNumber>
    </recommendedName>
</protein>
<dbReference type="UniPathway" id="UPA00063"/>
<dbReference type="SUPFAM" id="SSF55060">
    <property type="entry name" value="GHMP Kinase, C-terminal domain"/>
    <property type="match status" value="1"/>
</dbReference>
<evidence type="ECO:0000256" key="4">
    <source>
        <dbReference type="ARBA" id="ARBA00022741"/>
    </source>
</evidence>
<dbReference type="InterPro" id="IPR014721">
    <property type="entry name" value="Ribsml_uS5_D2-typ_fold_subgr"/>
</dbReference>
<evidence type="ECO:0000256" key="9">
    <source>
        <dbReference type="ARBA" id="ARBA00023166"/>
    </source>
</evidence>
<keyword evidence="9 13" id="KW-1207">Sterol metabolism</keyword>
<evidence type="ECO:0000256" key="3">
    <source>
        <dbReference type="ARBA" id="ARBA00022516"/>
    </source>
</evidence>
<dbReference type="GO" id="GO:0005524">
    <property type="term" value="F:ATP binding"/>
    <property type="evidence" value="ECO:0007669"/>
    <property type="project" value="UniProtKB-UniRule"/>
</dbReference>
<name>A0A2P6N9N2_9EUKA</name>
<dbReference type="InterPro" id="IPR036554">
    <property type="entry name" value="GHMP_kinase_C_sf"/>
</dbReference>
<evidence type="ECO:0000256" key="1">
    <source>
        <dbReference type="ARBA" id="ARBA00008831"/>
    </source>
</evidence>
<reference evidence="16 17" key="1">
    <citation type="journal article" date="2018" name="Genome Biol. Evol.">
        <title>Multiple Roots of Fruiting Body Formation in Amoebozoa.</title>
        <authorList>
            <person name="Hillmann F."/>
            <person name="Forbes G."/>
            <person name="Novohradska S."/>
            <person name="Ferling I."/>
            <person name="Riege K."/>
            <person name="Groth M."/>
            <person name="Westermann M."/>
            <person name="Marz M."/>
            <person name="Spaller T."/>
            <person name="Winckler T."/>
            <person name="Schaap P."/>
            <person name="Glockner G."/>
        </authorList>
    </citation>
    <scope>NUCLEOTIDE SEQUENCE [LARGE SCALE GENOMIC DNA]</scope>
    <source>
        <strain evidence="16 17">Jena</strain>
    </source>
</reference>
<keyword evidence="4 12" id="KW-0547">Nucleotide-binding</keyword>
<evidence type="ECO:0000256" key="5">
    <source>
        <dbReference type="ARBA" id="ARBA00022840"/>
    </source>
</evidence>
<keyword evidence="6 13" id="KW-0752">Steroid biosynthesis</keyword>
<evidence type="ECO:0000259" key="15">
    <source>
        <dbReference type="Pfam" id="PF22700"/>
    </source>
</evidence>
<dbReference type="PANTHER" id="PTHR10977">
    <property type="entry name" value="DIPHOSPHOMEVALONATE DECARBOXYLASE"/>
    <property type="match status" value="1"/>
</dbReference>
<dbReference type="Proteomes" id="UP000241769">
    <property type="component" value="Unassembled WGS sequence"/>
</dbReference>
<keyword evidence="13" id="KW-0153">Cholesterol metabolism</keyword>
<dbReference type="InterPro" id="IPR029765">
    <property type="entry name" value="Mev_diP_decarb"/>
</dbReference>
<comment type="pathway">
    <text evidence="13">Steroid biosynthesis; cholesterol biosynthesis.</text>
</comment>
<comment type="similarity">
    <text evidence="1 12 13">Belongs to the diphosphomevalonate decarboxylase family.</text>
</comment>
<dbReference type="InterPro" id="IPR053859">
    <property type="entry name" value="MVD-like_N"/>
</dbReference>
<keyword evidence="10 13" id="KW-0753">Steroid metabolism</keyword>
<comment type="caution">
    <text evidence="16">The sequence shown here is derived from an EMBL/GenBank/DDBJ whole genome shotgun (WGS) entry which is preliminary data.</text>
</comment>
<dbReference type="GO" id="GO:0006695">
    <property type="term" value="P:cholesterol biosynthetic process"/>
    <property type="evidence" value="ECO:0007669"/>
    <property type="project" value="UniProtKB-UniPathway"/>
</dbReference>
<evidence type="ECO:0000256" key="8">
    <source>
        <dbReference type="ARBA" id="ARBA00023098"/>
    </source>
</evidence>
<dbReference type="FunFam" id="3.30.70.890:FF:000015">
    <property type="entry name" value="Diphosphomevalonate decarboxylase"/>
    <property type="match status" value="1"/>
</dbReference>
<dbReference type="InterPro" id="IPR005935">
    <property type="entry name" value="Mev_decarb"/>
</dbReference>
<evidence type="ECO:0000256" key="12">
    <source>
        <dbReference type="PIRNR" id="PIRNR015950"/>
    </source>
</evidence>
<dbReference type="PIRSF" id="PIRSF015950">
    <property type="entry name" value="Mev_P_decrbx"/>
    <property type="match status" value="1"/>
</dbReference>
<proteinExistence type="inferred from homology"/>
<evidence type="ECO:0000256" key="10">
    <source>
        <dbReference type="ARBA" id="ARBA00023221"/>
    </source>
</evidence>
<dbReference type="InterPro" id="IPR020568">
    <property type="entry name" value="Ribosomal_Su5_D2-typ_SF"/>
</dbReference>
<dbReference type="Gene3D" id="3.30.70.890">
    <property type="entry name" value="GHMP kinase, C-terminal domain"/>
    <property type="match status" value="1"/>
</dbReference>
<dbReference type="Pfam" id="PF18376">
    <property type="entry name" value="MDD_C"/>
    <property type="match status" value="1"/>
</dbReference>
<dbReference type="FunFam" id="3.30.230.10:FF:000018">
    <property type="entry name" value="Diphosphomevalonate decarboxylase"/>
    <property type="match status" value="1"/>
</dbReference>
<evidence type="ECO:0000256" key="2">
    <source>
        <dbReference type="ARBA" id="ARBA00012296"/>
    </source>
</evidence>
<dbReference type="OrthoDB" id="10253702at2759"/>
<evidence type="ECO:0000259" key="14">
    <source>
        <dbReference type="Pfam" id="PF18376"/>
    </source>
</evidence>
<keyword evidence="5 12" id="KW-0067">ATP-binding</keyword>
<dbReference type="InterPro" id="IPR041431">
    <property type="entry name" value="Mvd1_C"/>
</dbReference>
<evidence type="ECO:0000313" key="16">
    <source>
        <dbReference type="EMBL" id="PRP80666.1"/>
    </source>
</evidence>
<dbReference type="GO" id="GO:0005829">
    <property type="term" value="C:cytosol"/>
    <property type="evidence" value="ECO:0007669"/>
    <property type="project" value="InterPro"/>
</dbReference>
<gene>
    <name evidence="16" type="ORF">PROFUN_10721</name>
</gene>
<evidence type="ECO:0000256" key="13">
    <source>
        <dbReference type="RuleBase" id="RU363086"/>
    </source>
</evidence>
<dbReference type="InParanoid" id="A0A2P6N9N2"/>
<dbReference type="EC" id="4.1.1.33" evidence="2 12"/>
<evidence type="ECO:0000313" key="17">
    <source>
        <dbReference type="Proteomes" id="UP000241769"/>
    </source>
</evidence>
<keyword evidence="13" id="KW-0152">Cholesterol biosynthesis</keyword>
<comment type="function">
    <text evidence="13">Catalyzes the ATP dependent decarboxylation of (R)-5-diphosphomevalonate to form isopentenyl diphosphate (IPP). Functions in the mevalonate (MVA) pathway leading to isopentenyl diphosphate (IPP), a key precursor for the biosynthesis of isoprenoids and sterol synthesis.</text>
</comment>
<organism evidence="16 17">
    <name type="scientific">Planoprotostelium fungivorum</name>
    <dbReference type="NCBI Taxonomy" id="1890364"/>
    <lineage>
        <taxon>Eukaryota</taxon>
        <taxon>Amoebozoa</taxon>
        <taxon>Evosea</taxon>
        <taxon>Variosea</taxon>
        <taxon>Cavosteliida</taxon>
        <taxon>Cavosteliaceae</taxon>
        <taxon>Planoprotostelium</taxon>
    </lineage>
</organism>
<dbReference type="AlphaFoldDB" id="A0A2P6N9N2"/>
<dbReference type="Gene3D" id="3.30.230.10">
    <property type="match status" value="1"/>
</dbReference>
<dbReference type="NCBIfam" id="TIGR01240">
    <property type="entry name" value="mevDPdecarb"/>
    <property type="match status" value="1"/>
</dbReference>
<dbReference type="PANTHER" id="PTHR10977:SF3">
    <property type="entry name" value="DIPHOSPHOMEVALONATE DECARBOXYLASE"/>
    <property type="match status" value="1"/>
</dbReference>
<keyword evidence="3 13" id="KW-0444">Lipid biosynthesis</keyword>
<dbReference type="STRING" id="1890364.A0A2P6N9N2"/>
<comment type="catalytic activity">
    <reaction evidence="12 13">
        <text>(R)-5-diphosphomevalonate + ATP = isopentenyl diphosphate + ADP + phosphate + CO2</text>
        <dbReference type="Rhea" id="RHEA:23732"/>
        <dbReference type="ChEBI" id="CHEBI:16526"/>
        <dbReference type="ChEBI" id="CHEBI:30616"/>
        <dbReference type="ChEBI" id="CHEBI:43474"/>
        <dbReference type="ChEBI" id="CHEBI:57557"/>
        <dbReference type="ChEBI" id="CHEBI:128769"/>
        <dbReference type="ChEBI" id="CHEBI:456216"/>
        <dbReference type="EC" id="4.1.1.33"/>
    </reaction>
</comment>
<accession>A0A2P6N9N2</accession>
<dbReference type="FunCoup" id="A0A2P6N9N2">
    <property type="interactions" value="259"/>
</dbReference>
<dbReference type="GO" id="GO:0019287">
    <property type="term" value="P:isopentenyl diphosphate biosynthetic process, mevalonate pathway"/>
    <property type="evidence" value="ECO:0007669"/>
    <property type="project" value="UniProtKB-UniRule"/>
</dbReference>
<keyword evidence="7 13" id="KW-0756">Sterol biosynthesis</keyword>
<keyword evidence="8 12" id="KW-0443">Lipid metabolism</keyword>
<feature type="domain" description="Mvd1 C-terminal" evidence="14">
    <location>
        <begin position="187"/>
        <end position="329"/>
    </location>
</feature>
<evidence type="ECO:0000256" key="11">
    <source>
        <dbReference type="ARBA" id="ARBA00023239"/>
    </source>
</evidence>
<feature type="domain" description="Diphosphomevalonate decarboxylase-like N-terminal" evidence="15">
    <location>
        <begin position="8"/>
        <end position="173"/>
    </location>
</feature>
<dbReference type="GO" id="GO:0004163">
    <property type="term" value="F:diphosphomevalonate decarboxylase activity"/>
    <property type="evidence" value="ECO:0007669"/>
    <property type="project" value="UniProtKB-UniRule"/>
</dbReference>